<name>A0A4Q1D883_9BACT</name>
<evidence type="ECO:0000256" key="7">
    <source>
        <dbReference type="PROSITE-ProRule" id="PRU01360"/>
    </source>
</evidence>
<dbReference type="InterPro" id="IPR039426">
    <property type="entry name" value="TonB-dep_rcpt-like"/>
</dbReference>
<dbReference type="SUPFAM" id="SSF56935">
    <property type="entry name" value="Porins"/>
    <property type="match status" value="1"/>
</dbReference>
<evidence type="ECO:0000256" key="4">
    <source>
        <dbReference type="ARBA" id="ARBA00022692"/>
    </source>
</evidence>
<dbReference type="InterPro" id="IPR023996">
    <property type="entry name" value="TonB-dep_OMP_SusC/RagA"/>
</dbReference>
<protein>
    <submittedName>
        <fullName evidence="9">SusC/RagA family TonB-linked outer membrane protein</fullName>
    </submittedName>
</protein>
<evidence type="ECO:0000259" key="8">
    <source>
        <dbReference type="SMART" id="SM00965"/>
    </source>
</evidence>
<dbReference type="SUPFAM" id="SSF49464">
    <property type="entry name" value="Carboxypeptidase regulatory domain-like"/>
    <property type="match status" value="1"/>
</dbReference>
<dbReference type="PROSITE" id="PS52016">
    <property type="entry name" value="TONB_DEPENDENT_REC_3"/>
    <property type="match status" value="1"/>
</dbReference>
<organism evidence="9 10">
    <name type="scientific">Filimonas effusa</name>
    <dbReference type="NCBI Taxonomy" id="2508721"/>
    <lineage>
        <taxon>Bacteria</taxon>
        <taxon>Pseudomonadati</taxon>
        <taxon>Bacteroidota</taxon>
        <taxon>Chitinophagia</taxon>
        <taxon>Chitinophagales</taxon>
        <taxon>Chitinophagaceae</taxon>
        <taxon>Filimonas</taxon>
    </lineage>
</organism>
<dbReference type="InterPro" id="IPR011662">
    <property type="entry name" value="Secretin/TonB_short_N"/>
</dbReference>
<evidence type="ECO:0000256" key="2">
    <source>
        <dbReference type="ARBA" id="ARBA00022448"/>
    </source>
</evidence>
<dbReference type="OrthoDB" id="9768177at2"/>
<keyword evidence="5 7" id="KW-0472">Membrane</keyword>
<dbReference type="GO" id="GO:0009279">
    <property type="term" value="C:cell outer membrane"/>
    <property type="evidence" value="ECO:0007669"/>
    <property type="project" value="UniProtKB-SubCell"/>
</dbReference>
<dbReference type="Proteomes" id="UP000290545">
    <property type="component" value="Unassembled WGS sequence"/>
</dbReference>
<dbReference type="Pfam" id="PF13715">
    <property type="entry name" value="CarbopepD_reg_2"/>
    <property type="match status" value="1"/>
</dbReference>
<keyword evidence="3 7" id="KW-1134">Transmembrane beta strand</keyword>
<keyword evidence="4 7" id="KW-0812">Transmembrane</keyword>
<proteinExistence type="inferred from homology"/>
<evidence type="ECO:0000256" key="1">
    <source>
        <dbReference type="ARBA" id="ARBA00004571"/>
    </source>
</evidence>
<dbReference type="EMBL" id="SDHZ01000001">
    <property type="protein sequence ID" value="RXK85512.1"/>
    <property type="molecule type" value="Genomic_DNA"/>
</dbReference>
<evidence type="ECO:0000256" key="6">
    <source>
        <dbReference type="ARBA" id="ARBA00023237"/>
    </source>
</evidence>
<keyword evidence="6 7" id="KW-0998">Cell outer membrane</keyword>
<dbReference type="Gene3D" id="2.40.170.20">
    <property type="entry name" value="TonB-dependent receptor, beta-barrel domain"/>
    <property type="match status" value="1"/>
</dbReference>
<accession>A0A4Q1D883</accession>
<dbReference type="InterPro" id="IPR023997">
    <property type="entry name" value="TonB-dep_OMP_SusC/RagA_CS"/>
</dbReference>
<feature type="domain" description="Secretin/TonB short N-terminal" evidence="8">
    <location>
        <begin position="55"/>
        <end position="107"/>
    </location>
</feature>
<keyword evidence="10" id="KW-1185">Reference proteome</keyword>
<dbReference type="AlphaFoldDB" id="A0A4Q1D883"/>
<evidence type="ECO:0000256" key="5">
    <source>
        <dbReference type="ARBA" id="ARBA00023136"/>
    </source>
</evidence>
<dbReference type="NCBIfam" id="TIGR04057">
    <property type="entry name" value="SusC_RagA_signa"/>
    <property type="match status" value="1"/>
</dbReference>
<dbReference type="InterPro" id="IPR037066">
    <property type="entry name" value="Plug_dom_sf"/>
</dbReference>
<sequence length="1121" mass="123475">MKKSTHFLKLGLLMIGLLAVILPSFARYSQQNVTLKFTNAELVQVINAIREQSSYRFVYKDEMFSKNEKVSINVTNTPVKEVLDKLFRNTGLTYRFLSDELVVIFSSTQAAEAFLLAMQPVPLRGKVSNSKGEPLEGATVQLKNSSKQVATDKDGRFQIDVEALNGTLVISYVGMKPVEIAINGKQQIDVVMTAVSGDLADIIVIGYGTQKKVDLSSSIATVAPKELVKTPGGFQAILQSAVPGVQITGDKIRIRGVGSINNTDPLYVVDGMIGGAIPDENNIASLQILKDAASCAIYGARGANGVILITTKRGTSGAVKFDYNGLTAIKKITRSVPLLNGQQLAELINEEMYNQNPARTDYLPALSKPAEIGQGYNMVDALLRTGSYQKHNLSLSGGSESARFRVNATYAEDKPVIIKDHYKNYGIQFISDLTKGKLKIGETVLINYNTRDWSNKNLIDAQRWSSTLPIYDPNSTTGFAGAGNGTDVASALANAYLNDNNTDNFSANGNFWAIYEFIPGLRYKFNMGLDFSRGRTQNYISAYSVGQYQNHTPDELTISNSQNNRYLYENTITYDKIIGKHNFSALAGITSEHSRYKALNAGARALPSPDLLILGLTQDAGSKIVGSGIGQTAIYSLLGRINYSYDSKYMLTANFRRDGSANFSSNHRYGNFPSFSAAWRIGQEKFMRSVPFISDLKLRGSYGLLGNSDISPYQYQSTVSFDHVWYYLNNVKVTGALPTTPANPNVKWESQYSTDLGMDLSLFSNQLTITVDYFNKKTQDMLVNVPISYAAGYIDNFPTLNAGSISNKGVEIATTFRQSRNKLTYAISGNISIVKNRVLSLGNGNEILAGGVSPGGENVTRTAVGYSIGQFWGYQTDGLYTTKAQLDADKAFAPKAELGDVRFKDVTGDGALNAADKGFIGNPIPKFSYGFSTDASYQTGFGTFDFSMIWQGSYGNDIYNNSKYWGEGMYHYYNNFTTTLDRYRAEELVFKNPISGVTTVYPRNVNTDMPRAVLGDPNQNLRASRRFVESGSYLRLKVLNIGYTLPKSTLSRLKIDNLRFYVGAKNLLTFTKYTGYDPEVASDNSLNNGRYNLNRGIDAQLPWGITFPNAKEYFIGAMFTF</sequence>
<gene>
    <name evidence="9" type="ORF">ESB13_01470</name>
</gene>
<comment type="caution">
    <text evidence="9">The sequence shown here is derived from an EMBL/GenBank/DDBJ whole genome shotgun (WGS) entry which is preliminary data.</text>
</comment>
<dbReference type="Gene3D" id="2.170.130.10">
    <property type="entry name" value="TonB-dependent receptor, plug domain"/>
    <property type="match status" value="1"/>
</dbReference>
<dbReference type="RefSeq" id="WP_129001264.1">
    <property type="nucleotide sequence ID" value="NZ_SDHZ01000001.1"/>
</dbReference>
<comment type="similarity">
    <text evidence="7">Belongs to the TonB-dependent receptor family.</text>
</comment>
<reference evidence="9 10" key="1">
    <citation type="submission" date="2019-01" db="EMBL/GenBank/DDBJ databases">
        <title>Filimonas sp. strain TTM-71.</title>
        <authorList>
            <person name="Chen W.-M."/>
        </authorList>
    </citation>
    <scope>NUCLEOTIDE SEQUENCE [LARGE SCALE GENOMIC DNA]</scope>
    <source>
        <strain evidence="9 10">TTM-71</strain>
    </source>
</reference>
<dbReference type="InterPro" id="IPR008969">
    <property type="entry name" value="CarboxyPept-like_regulatory"/>
</dbReference>
<dbReference type="Pfam" id="PF07660">
    <property type="entry name" value="STN"/>
    <property type="match status" value="1"/>
</dbReference>
<dbReference type="Gene3D" id="2.60.40.1120">
    <property type="entry name" value="Carboxypeptidase-like, regulatory domain"/>
    <property type="match status" value="1"/>
</dbReference>
<comment type="subcellular location">
    <subcellularLocation>
        <location evidence="1 7">Cell outer membrane</location>
        <topology evidence="1 7">Multi-pass membrane protein</topology>
    </subcellularLocation>
</comment>
<dbReference type="NCBIfam" id="TIGR04056">
    <property type="entry name" value="OMP_RagA_SusC"/>
    <property type="match status" value="1"/>
</dbReference>
<dbReference type="SMART" id="SM00965">
    <property type="entry name" value="STN"/>
    <property type="match status" value="1"/>
</dbReference>
<evidence type="ECO:0000313" key="10">
    <source>
        <dbReference type="Proteomes" id="UP000290545"/>
    </source>
</evidence>
<keyword evidence="2 7" id="KW-0813">Transport</keyword>
<dbReference type="InterPro" id="IPR036942">
    <property type="entry name" value="Beta-barrel_TonB_sf"/>
</dbReference>
<evidence type="ECO:0000313" key="9">
    <source>
        <dbReference type="EMBL" id="RXK85512.1"/>
    </source>
</evidence>
<evidence type="ECO:0000256" key="3">
    <source>
        <dbReference type="ARBA" id="ARBA00022452"/>
    </source>
</evidence>